<sequence>MSDIVVVYKSKYGYSEKYAKWISDALSADIFRTNQIKPDKLKSYSNIIYCGGLYAGNILGFPLIKKNYSELRNKKLIIAAVGATLKNDEAKEELKNKNLTDEMKNKVHFFVLRGGLDYKKLTALDRLLMYLMYKYIKKKDPEKLDNDSKGFLETYGKTVDFTDKKAIVPIIELAKKQ</sequence>
<dbReference type="InterPro" id="IPR026816">
    <property type="entry name" value="Flavodoxin_dom"/>
</dbReference>
<dbReference type="Proteomes" id="UP000005435">
    <property type="component" value="Chromosome"/>
</dbReference>
<name>G8LSC0_ACECE</name>
<accession>G8LSC0</accession>
<dbReference type="STRING" id="720554.Clocl_0457"/>
<dbReference type="KEGG" id="ccl:Clocl_0457"/>
<dbReference type="GO" id="GO:0010181">
    <property type="term" value="F:FMN binding"/>
    <property type="evidence" value="ECO:0007669"/>
    <property type="project" value="TreeGrafter"/>
</dbReference>
<dbReference type="GO" id="GO:0070819">
    <property type="term" value="F:menaquinone-dependent protoporphyrinogen oxidase activity"/>
    <property type="evidence" value="ECO:0007669"/>
    <property type="project" value="TreeGrafter"/>
</dbReference>
<dbReference type="HOGENOM" id="CLU_108839_0_0_9"/>
<reference evidence="3" key="1">
    <citation type="submission" date="2011-12" db="EMBL/GenBank/DDBJ databases">
        <title>Complete sequence of Clostridium clariflavum DSM 19732.</title>
        <authorList>
            <consortium name="US DOE Joint Genome Institute"/>
            <person name="Lucas S."/>
            <person name="Han J."/>
            <person name="Lapidus A."/>
            <person name="Cheng J.-F."/>
            <person name="Goodwin L."/>
            <person name="Pitluck S."/>
            <person name="Peters L."/>
            <person name="Teshima H."/>
            <person name="Detter J.C."/>
            <person name="Han C."/>
            <person name="Tapia R."/>
            <person name="Land M."/>
            <person name="Hauser L."/>
            <person name="Kyrpides N."/>
            <person name="Ivanova N."/>
            <person name="Pagani I."/>
            <person name="Kitzmiller T."/>
            <person name="Lynd L."/>
            <person name="Izquierdo J."/>
            <person name="Woyke T."/>
        </authorList>
    </citation>
    <scope>NUCLEOTIDE SEQUENCE [LARGE SCALE GENOMIC DNA]</scope>
    <source>
        <strain evidence="3">DSM 19732 / NBRC 101661 / EBR45</strain>
    </source>
</reference>
<dbReference type="OrthoDB" id="2146857at2"/>
<feature type="domain" description="Flavodoxin" evidence="1">
    <location>
        <begin position="5"/>
        <end position="139"/>
    </location>
</feature>
<dbReference type="InterPro" id="IPR029039">
    <property type="entry name" value="Flavoprotein-like_sf"/>
</dbReference>
<gene>
    <name evidence="2" type="ordered locus">Clocl_0457</name>
</gene>
<organism evidence="2 3">
    <name type="scientific">Acetivibrio clariflavus (strain DSM 19732 / NBRC 101661 / EBR45)</name>
    <name type="common">Clostridium clariflavum</name>
    <dbReference type="NCBI Taxonomy" id="720554"/>
    <lineage>
        <taxon>Bacteria</taxon>
        <taxon>Bacillati</taxon>
        <taxon>Bacillota</taxon>
        <taxon>Clostridia</taxon>
        <taxon>Eubacteriales</taxon>
        <taxon>Oscillospiraceae</taxon>
        <taxon>Acetivibrio</taxon>
    </lineage>
</organism>
<evidence type="ECO:0000259" key="1">
    <source>
        <dbReference type="Pfam" id="PF12724"/>
    </source>
</evidence>
<dbReference type="GO" id="GO:0006783">
    <property type="term" value="P:heme biosynthetic process"/>
    <property type="evidence" value="ECO:0007669"/>
    <property type="project" value="TreeGrafter"/>
</dbReference>
<dbReference type="SUPFAM" id="SSF52218">
    <property type="entry name" value="Flavoproteins"/>
    <property type="match status" value="1"/>
</dbReference>
<protein>
    <recommendedName>
        <fullName evidence="1">Flavodoxin domain-containing protein</fullName>
    </recommendedName>
</protein>
<dbReference type="eggNOG" id="COG4635">
    <property type="taxonomic scope" value="Bacteria"/>
</dbReference>
<dbReference type="EMBL" id="CP003065">
    <property type="protein sequence ID" value="AEV67181.1"/>
    <property type="molecule type" value="Genomic_DNA"/>
</dbReference>
<evidence type="ECO:0000313" key="2">
    <source>
        <dbReference type="EMBL" id="AEV67181.1"/>
    </source>
</evidence>
<dbReference type="Pfam" id="PF12724">
    <property type="entry name" value="Flavodoxin_5"/>
    <property type="match status" value="1"/>
</dbReference>
<reference evidence="2 3" key="2">
    <citation type="journal article" date="2012" name="Stand. Genomic Sci.">
        <title>Complete Genome Sequence of Clostridium clariflavum DSM 19732.</title>
        <authorList>
            <person name="Izquierdo J.A."/>
            <person name="Goodwin L."/>
            <person name="Davenport K.W."/>
            <person name="Teshima H."/>
            <person name="Bruce D."/>
            <person name="Detter C."/>
            <person name="Tapia R."/>
            <person name="Han S."/>
            <person name="Land M."/>
            <person name="Hauser L."/>
            <person name="Jeffries C.D."/>
            <person name="Han J."/>
            <person name="Pitluck S."/>
            <person name="Nolan M."/>
            <person name="Chen A."/>
            <person name="Huntemann M."/>
            <person name="Mavromatis K."/>
            <person name="Mikhailova N."/>
            <person name="Liolios K."/>
            <person name="Woyke T."/>
            <person name="Lynd L.R."/>
        </authorList>
    </citation>
    <scope>NUCLEOTIDE SEQUENCE [LARGE SCALE GENOMIC DNA]</scope>
    <source>
        <strain evidence="3">DSM 19732 / NBRC 101661 / EBR45</strain>
    </source>
</reference>
<dbReference type="InterPro" id="IPR052200">
    <property type="entry name" value="Protoporphyrinogen_IX_DH"/>
</dbReference>
<dbReference type="PANTHER" id="PTHR38030">
    <property type="entry name" value="PROTOPORPHYRINOGEN IX DEHYDROGENASE [MENAQUINONE]"/>
    <property type="match status" value="1"/>
</dbReference>
<proteinExistence type="predicted"/>
<evidence type="ECO:0000313" key="3">
    <source>
        <dbReference type="Proteomes" id="UP000005435"/>
    </source>
</evidence>
<dbReference type="Gene3D" id="3.40.50.360">
    <property type="match status" value="1"/>
</dbReference>
<keyword evidence="3" id="KW-1185">Reference proteome</keyword>
<dbReference type="PANTHER" id="PTHR38030:SF2">
    <property type="entry name" value="PROTOPORPHYRINOGEN IX DEHYDROGENASE [QUINONE]"/>
    <property type="match status" value="1"/>
</dbReference>
<dbReference type="RefSeq" id="WP_014253813.1">
    <property type="nucleotide sequence ID" value="NC_016627.1"/>
</dbReference>
<dbReference type="AlphaFoldDB" id="G8LSC0"/>